<dbReference type="AlphaFoldDB" id="A0A940P800"/>
<feature type="transmembrane region" description="Helical" evidence="1">
    <location>
        <begin position="135"/>
        <end position="152"/>
    </location>
</feature>
<dbReference type="Proteomes" id="UP000674938">
    <property type="component" value="Unassembled WGS sequence"/>
</dbReference>
<feature type="transmembrane region" description="Helical" evidence="1">
    <location>
        <begin position="43"/>
        <end position="63"/>
    </location>
</feature>
<sequence>MKKVVTADRESYFDNAKFMLILLVVFGHFMQPYIGDNLLLEDLYYFVFTFHMPAFVLISGYFTKGFRRAGYLKKLLKSIVFPYIIFEIIYAGFYYLIDSSQALKIDLLNPEWSLWFLVSLFCWHLGLFIFTKLPASWSILLSFGISVAVGYIDSINHIMSLSRTFVFFPFFLVGHFLTKKHIRYVQEQCRKWWGIVLFFILATLIQQNDVMNKYWVFGSQPYDHFLDDPSFGWLVRIYIYCLSFMGILAFLILVPQKMFFFTKWGRNTIFTYLLHGFIVKGLRTTSLTDAHLTAPLFLGLVVLSLLTTVLLSSNLVSQLCRPLIGKKWRFALKNETE</sequence>
<dbReference type="InterPro" id="IPR052734">
    <property type="entry name" value="Nod_factor_acetyltransferase"/>
</dbReference>
<keyword evidence="3" id="KW-0012">Acyltransferase</keyword>
<dbReference type="EMBL" id="JAEEGA010000006">
    <property type="protein sequence ID" value="MBP1041371.1"/>
    <property type="molecule type" value="Genomic_DNA"/>
</dbReference>
<feature type="domain" description="Acyltransferase 3" evidence="2">
    <location>
        <begin position="11"/>
        <end position="312"/>
    </location>
</feature>
<keyword evidence="3" id="KW-0808">Transferase</keyword>
<reference evidence="3" key="1">
    <citation type="submission" date="2020-12" db="EMBL/GenBank/DDBJ databases">
        <title>Vagococcus allomyrinae sp. nov. and Enterococcus lavae sp. nov., isolated from the larvae of Allomyrina dichotoma.</title>
        <authorList>
            <person name="Lee S.D."/>
        </authorList>
    </citation>
    <scope>NUCLEOTIDE SEQUENCE</scope>
    <source>
        <strain evidence="3">BWB3-3</strain>
    </source>
</reference>
<feature type="transmembrane region" description="Helical" evidence="1">
    <location>
        <begin position="112"/>
        <end position="130"/>
    </location>
</feature>
<evidence type="ECO:0000313" key="4">
    <source>
        <dbReference type="Proteomes" id="UP000674938"/>
    </source>
</evidence>
<organism evidence="3 4">
    <name type="scientific">Vagococcus allomyrinae</name>
    <dbReference type="NCBI Taxonomy" id="2794353"/>
    <lineage>
        <taxon>Bacteria</taxon>
        <taxon>Bacillati</taxon>
        <taxon>Bacillota</taxon>
        <taxon>Bacilli</taxon>
        <taxon>Lactobacillales</taxon>
        <taxon>Enterococcaceae</taxon>
        <taxon>Vagococcus</taxon>
    </lineage>
</organism>
<gene>
    <name evidence="3" type="ORF">I6N95_10175</name>
</gene>
<feature type="transmembrane region" description="Helical" evidence="1">
    <location>
        <begin position="189"/>
        <end position="207"/>
    </location>
</feature>
<dbReference type="InterPro" id="IPR002656">
    <property type="entry name" value="Acyl_transf_3_dom"/>
</dbReference>
<feature type="transmembrane region" description="Helical" evidence="1">
    <location>
        <begin position="75"/>
        <end position="97"/>
    </location>
</feature>
<dbReference type="GO" id="GO:0016747">
    <property type="term" value="F:acyltransferase activity, transferring groups other than amino-acyl groups"/>
    <property type="evidence" value="ECO:0007669"/>
    <property type="project" value="InterPro"/>
</dbReference>
<feature type="transmembrane region" description="Helical" evidence="1">
    <location>
        <begin position="158"/>
        <end position="177"/>
    </location>
</feature>
<feature type="transmembrane region" description="Helical" evidence="1">
    <location>
        <begin position="231"/>
        <end position="252"/>
    </location>
</feature>
<comment type="caution">
    <text evidence="3">The sequence shown here is derived from an EMBL/GenBank/DDBJ whole genome shotgun (WGS) entry which is preliminary data.</text>
</comment>
<keyword evidence="1" id="KW-0812">Transmembrane</keyword>
<dbReference type="RefSeq" id="WP_209527263.1">
    <property type="nucleotide sequence ID" value="NZ_JAEEGA010000006.1"/>
</dbReference>
<keyword evidence="1" id="KW-0472">Membrane</keyword>
<keyword evidence="4" id="KW-1185">Reference proteome</keyword>
<accession>A0A940P800</accession>
<protein>
    <submittedName>
        <fullName evidence="3">Acyltransferase family protein</fullName>
    </submittedName>
</protein>
<keyword evidence="1" id="KW-1133">Transmembrane helix</keyword>
<dbReference type="PANTHER" id="PTHR37312:SF1">
    <property type="entry name" value="MEMBRANE-BOUND ACYLTRANSFERASE YKRP-RELATED"/>
    <property type="match status" value="1"/>
</dbReference>
<name>A0A940P800_9ENTE</name>
<feature type="transmembrane region" description="Helical" evidence="1">
    <location>
        <begin position="12"/>
        <end position="31"/>
    </location>
</feature>
<dbReference type="PANTHER" id="PTHR37312">
    <property type="entry name" value="MEMBRANE-BOUND ACYLTRANSFERASE YKRP-RELATED"/>
    <property type="match status" value="1"/>
</dbReference>
<evidence type="ECO:0000313" key="3">
    <source>
        <dbReference type="EMBL" id="MBP1041371.1"/>
    </source>
</evidence>
<proteinExistence type="predicted"/>
<feature type="transmembrane region" description="Helical" evidence="1">
    <location>
        <begin position="264"/>
        <end position="282"/>
    </location>
</feature>
<feature type="transmembrane region" description="Helical" evidence="1">
    <location>
        <begin position="294"/>
        <end position="317"/>
    </location>
</feature>
<evidence type="ECO:0000259" key="2">
    <source>
        <dbReference type="Pfam" id="PF01757"/>
    </source>
</evidence>
<evidence type="ECO:0000256" key="1">
    <source>
        <dbReference type="SAM" id="Phobius"/>
    </source>
</evidence>
<dbReference type="Pfam" id="PF01757">
    <property type="entry name" value="Acyl_transf_3"/>
    <property type="match status" value="1"/>
</dbReference>